<reference evidence="1" key="1">
    <citation type="submission" date="2018-05" db="EMBL/GenBank/DDBJ databases">
        <authorList>
            <person name="Lanie J.A."/>
            <person name="Ng W.-L."/>
            <person name="Kazmierczak K.M."/>
            <person name="Andrzejewski T.M."/>
            <person name="Davidsen T.M."/>
            <person name="Wayne K.J."/>
            <person name="Tettelin H."/>
            <person name="Glass J.I."/>
            <person name="Rusch D."/>
            <person name="Podicherti R."/>
            <person name="Tsui H.-C.T."/>
            <person name="Winkler M.E."/>
        </authorList>
    </citation>
    <scope>NUCLEOTIDE SEQUENCE</scope>
</reference>
<feature type="non-terminal residue" evidence="1">
    <location>
        <position position="128"/>
    </location>
</feature>
<dbReference type="InterPro" id="IPR029058">
    <property type="entry name" value="AB_hydrolase_fold"/>
</dbReference>
<name>A0A382U8W3_9ZZZZ</name>
<proteinExistence type="predicted"/>
<organism evidence="1">
    <name type="scientific">marine metagenome</name>
    <dbReference type="NCBI Taxonomy" id="408172"/>
    <lineage>
        <taxon>unclassified sequences</taxon>
        <taxon>metagenomes</taxon>
        <taxon>ecological metagenomes</taxon>
    </lineage>
</organism>
<evidence type="ECO:0000313" key="1">
    <source>
        <dbReference type="EMBL" id="SVD30734.1"/>
    </source>
</evidence>
<accession>A0A382U8W3</accession>
<sequence length="128" mass="14346">MLLSSFDQVFGDIHQLERFARWQAKKRRQLLDLLGIPSQSIPLELENRGLLIYDDIAIEKWVYTSEHGSRVPAILYRPNNSVAPMPSVVLTFGHGGSKSQPAYNYAGQLYAKMGIACLAADPIGEEER</sequence>
<dbReference type="Gene3D" id="3.40.50.1820">
    <property type="entry name" value="alpha/beta hydrolase"/>
    <property type="match status" value="1"/>
</dbReference>
<dbReference type="AlphaFoldDB" id="A0A382U8W3"/>
<dbReference type="EMBL" id="UINC01142417">
    <property type="protein sequence ID" value="SVD30734.1"/>
    <property type="molecule type" value="Genomic_DNA"/>
</dbReference>
<protein>
    <recommendedName>
        <fullName evidence="2">Acetyl xylan esterase domain-containing protein</fullName>
    </recommendedName>
</protein>
<dbReference type="SUPFAM" id="SSF53474">
    <property type="entry name" value="alpha/beta-Hydrolases"/>
    <property type="match status" value="1"/>
</dbReference>
<gene>
    <name evidence="1" type="ORF">METZ01_LOCUS383588</name>
</gene>
<evidence type="ECO:0008006" key="2">
    <source>
        <dbReference type="Google" id="ProtNLM"/>
    </source>
</evidence>